<evidence type="ECO:0000313" key="3">
    <source>
        <dbReference type="Proteomes" id="UP001430953"/>
    </source>
</evidence>
<evidence type="ECO:0000256" key="1">
    <source>
        <dbReference type="SAM" id="SignalP"/>
    </source>
</evidence>
<dbReference type="AlphaFoldDB" id="A0AAW2EQT8"/>
<dbReference type="Proteomes" id="UP001430953">
    <property type="component" value="Unassembled WGS sequence"/>
</dbReference>
<evidence type="ECO:0000313" key="2">
    <source>
        <dbReference type="EMBL" id="KAL0104794.1"/>
    </source>
</evidence>
<feature type="chain" id="PRO_5043318345" evidence="1">
    <location>
        <begin position="21"/>
        <end position="179"/>
    </location>
</feature>
<accession>A0AAW2EQT8</accession>
<keyword evidence="3" id="KW-1185">Reference proteome</keyword>
<sequence length="179" mass="20877">MKTGLMLQLALPMVLLVGSSEEFFLDFPKKALKEFFQSLKAKKTLPKMSHVRHYHMHYMPMPLPLLAWKAPDKYYLDELYGDSLASFGWSDYGYRYMPDPSMIVPSGLQHLSEPDPWDDLWHEDFLGTDDDDDVYDTIDRSSNRLLVHTRQPIRVPFAMEEIAAEMIAEDLKTHRKSHV</sequence>
<keyword evidence="1" id="KW-0732">Signal</keyword>
<comment type="caution">
    <text evidence="2">The sequence shown here is derived from an EMBL/GenBank/DDBJ whole genome shotgun (WGS) entry which is preliminary data.</text>
</comment>
<organism evidence="2 3">
    <name type="scientific">Cardiocondyla obscurior</name>
    <dbReference type="NCBI Taxonomy" id="286306"/>
    <lineage>
        <taxon>Eukaryota</taxon>
        <taxon>Metazoa</taxon>
        <taxon>Ecdysozoa</taxon>
        <taxon>Arthropoda</taxon>
        <taxon>Hexapoda</taxon>
        <taxon>Insecta</taxon>
        <taxon>Pterygota</taxon>
        <taxon>Neoptera</taxon>
        <taxon>Endopterygota</taxon>
        <taxon>Hymenoptera</taxon>
        <taxon>Apocrita</taxon>
        <taxon>Aculeata</taxon>
        <taxon>Formicoidea</taxon>
        <taxon>Formicidae</taxon>
        <taxon>Myrmicinae</taxon>
        <taxon>Cardiocondyla</taxon>
    </lineage>
</organism>
<protein>
    <submittedName>
        <fullName evidence="2">Uncharacterized protein</fullName>
    </submittedName>
</protein>
<gene>
    <name evidence="2" type="ORF">PUN28_016437</name>
</gene>
<name>A0AAW2EQT8_9HYME</name>
<feature type="signal peptide" evidence="1">
    <location>
        <begin position="1"/>
        <end position="20"/>
    </location>
</feature>
<dbReference type="EMBL" id="JADYXP020000019">
    <property type="protein sequence ID" value="KAL0104794.1"/>
    <property type="molecule type" value="Genomic_DNA"/>
</dbReference>
<reference evidence="2 3" key="1">
    <citation type="submission" date="2023-03" db="EMBL/GenBank/DDBJ databases">
        <title>High recombination rates correlate with genetic variation in Cardiocondyla obscurior ants.</title>
        <authorList>
            <person name="Errbii M."/>
        </authorList>
    </citation>
    <scope>NUCLEOTIDE SEQUENCE [LARGE SCALE GENOMIC DNA]</scope>
    <source>
        <strain evidence="2">Alpha-2009</strain>
        <tissue evidence="2">Whole body</tissue>
    </source>
</reference>
<proteinExistence type="predicted"/>